<sequence length="361" mass="39681">MFADCDPNEINLSSMTLGNSGRRNHDQSPRFAGLQEIESASAAPLIVRCAAPKSVTITACSAGSKYVRGGASYIAINDHKIMFDAIYMRGIHFLVLDAWSTTLKYKIVTFTTTENMVYFFQDLPSNAILAMIVVKVAPSLDQRTQALLSALFRQPIVLRKGGSYAAVTCVRRNEAVVESTTEECKPAIVTKSFDLGTSSIPSCVVITSGPRLIQARSWSRLYRLRAEVVVDGVCTNFTTTGLHVVVINQDRHAHGGQMERHFATDSDPTESTKLVEFLQGWENCCRPTALVLAGTCWTMNLSNQAQKAIADLGSQLIPLVMDLDGFVMIARSDRKYAPTEAVGCITSLGEWWSTRCVEMEF</sequence>
<organism evidence="2 3">
    <name type="scientific">Allomyces macrogynus (strain ATCC 38327)</name>
    <name type="common">Allomyces javanicus var. macrogynus</name>
    <dbReference type="NCBI Taxonomy" id="578462"/>
    <lineage>
        <taxon>Eukaryota</taxon>
        <taxon>Fungi</taxon>
        <taxon>Fungi incertae sedis</taxon>
        <taxon>Blastocladiomycota</taxon>
        <taxon>Blastocladiomycetes</taxon>
        <taxon>Blastocladiales</taxon>
        <taxon>Blastocladiaceae</taxon>
        <taxon>Allomyces</taxon>
    </lineage>
</organism>
<feature type="domain" description="ILEI/PANDER" evidence="1">
    <location>
        <begin position="241"/>
        <end position="331"/>
    </location>
</feature>
<accession>A0A0L0TD09</accession>
<evidence type="ECO:0000259" key="1">
    <source>
        <dbReference type="Pfam" id="PF15711"/>
    </source>
</evidence>
<evidence type="ECO:0000313" key="3">
    <source>
        <dbReference type="Proteomes" id="UP000054350"/>
    </source>
</evidence>
<name>A0A0L0TD09_ALLM3</name>
<protein>
    <recommendedName>
        <fullName evidence="1">ILEI/PANDER domain-containing protein</fullName>
    </recommendedName>
</protein>
<dbReference type="Pfam" id="PF15711">
    <property type="entry name" value="ILEI"/>
    <property type="match status" value="1"/>
</dbReference>
<proteinExistence type="predicted"/>
<dbReference type="VEuPathDB" id="FungiDB:AMAG_20607"/>
<evidence type="ECO:0000313" key="2">
    <source>
        <dbReference type="EMBL" id="KNE72560.1"/>
    </source>
</evidence>
<reference evidence="3" key="2">
    <citation type="submission" date="2009-11" db="EMBL/GenBank/DDBJ databases">
        <title>The Genome Sequence of Allomyces macrogynus strain ATCC 38327.</title>
        <authorList>
            <consortium name="The Broad Institute Genome Sequencing Platform"/>
            <person name="Russ C."/>
            <person name="Cuomo C."/>
            <person name="Shea T."/>
            <person name="Young S.K."/>
            <person name="Zeng Q."/>
            <person name="Koehrsen M."/>
            <person name="Haas B."/>
            <person name="Borodovsky M."/>
            <person name="Guigo R."/>
            <person name="Alvarado L."/>
            <person name="Berlin A."/>
            <person name="Borenstein D."/>
            <person name="Chen Z."/>
            <person name="Engels R."/>
            <person name="Freedman E."/>
            <person name="Gellesch M."/>
            <person name="Goldberg J."/>
            <person name="Griggs A."/>
            <person name="Gujja S."/>
            <person name="Heiman D."/>
            <person name="Hepburn T."/>
            <person name="Howarth C."/>
            <person name="Jen D."/>
            <person name="Larson L."/>
            <person name="Lewis B."/>
            <person name="Mehta T."/>
            <person name="Park D."/>
            <person name="Pearson M."/>
            <person name="Roberts A."/>
            <person name="Saif S."/>
            <person name="Shenoy N."/>
            <person name="Sisk P."/>
            <person name="Stolte C."/>
            <person name="Sykes S."/>
            <person name="Walk T."/>
            <person name="White J."/>
            <person name="Yandava C."/>
            <person name="Burger G."/>
            <person name="Gray M.W."/>
            <person name="Holland P.W.H."/>
            <person name="King N."/>
            <person name="Lang F.B.F."/>
            <person name="Roger A.J."/>
            <person name="Ruiz-Trillo I."/>
            <person name="Lander E."/>
            <person name="Nusbaum C."/>
        </authorList>
    </citation>
    <scope>NUCLEOTIDE SEQUENCE [LARGE SCALE GENOMIC DNA]</scope>
    <source>
        <strain evidence="3">ATCC 38327</strain>
    </source>
</reference>
<reference evidence="2 3" key="1">
    <citation type="submission" date="2009-11" db="EMBL/GenBank/DDBJ databases">
        <title>Annotation of Allomyces macrogynus ATCC 38327.</title>
        <authorList>
            <consortium name="The Broad Institute Genome Sequencing Platform"/>
            <person name="Russ C."/>
            <person name="Cuomo C."/>
            <person name="Burger G."/>
            <person name="Gray M.W."/>
            <person name="Holland P.W.H."/>
            <person name="King N."/>
            <person name="Lang F.B.F."/>
            <person name="Roger A.J."/>
            <person name="Ruiz-Trillo I."/>
            <person name="Young S.K."/>
            <person name="Zeng Q."/>
            <person name="Gargeya S."/>
            <person name="Fitzgerald M."/>
            <person name="Haas B."/>
            <person name="Abouelleil A."/>
            <person name="Alvarado L."/>
            <person name="Arachchi H.M."/>
            <person name="Berlin A."/>
            <person name="Chapman S.B."/>
            <person name="Gearin G."/>
            <person name="Goldberg J."/>
            <person name="Griggs A."/>
            <person name="Gujja S."/>
            <person name="Hansen M."/>
            <person name="Heiman D."/>
            <person name="Howarth C."/>
            <person name="Larimer J."/>
            <person name="Lui A."/>
            <person name="MacDonald P.J.P."/>
            <person name="McCowen C."/>
            <person name="Montmayeur A."/>
            <person name="Murphy C."/>
            <person name="Neiman D."/>
            <person name="Pearson M."/>
            <person name="Priest M."/>
            <person name="Roberts A."/>
            <person name="Saif S."/>
            <person name="Shea T."/>
            <person name="Sisk P."/>
            <person name="Stolte C."/>
            <person name="Sykes S."/>
            <person name="Wortman J."/>
            <person name="Nusbaum C."/>
            <person name="Birren B."/>
        </authorList>
    </citation>
    <scope>NUCLEOTIDE SEQUENCE [LARGE SCALE GENOMIC DNA]</scope>
    <source>
        <strain evidence="2 3">ATCC 38327</strain>
    </source>
</reference>
<dbReference type="AlphaFoldDB" id="A0A0L0TD09"/>
<keyword evidence="3" id="KW-1185">Reference proteome</keyword>
<gene>
    <name evidence="2" type="ORF">AMAG_20607</name>
</gene>
<dbReference type="InterPro" id="IPR039477">
    <property type="entry name" value="ILEI/PANDER_dom"/>
</dbReference>
<dbReference type="Proteomes" id="UP000054350">
    <property type="component" value="Unassembled WGS sequence"/>
</dbReference>
<dbReference type="EMBL" id="GG745381">
    <property type="protein sequence ID" value="KNE72560.1"/>
    <property type="molecule type" value="Genomic_DNA"/>
</dbReference>